<gene>
    <name evidence="2" type="ORF">DET45_10264</name>
</gene>
<feature type="transmembrane region" description="Helical" evidence="1">
    <location>
        <begin position="44"/>
        <end position="64"/>
    </location>
</feature>
<evidence type="ECO:0000256" key="1">
    <source>
        <dbReference type="SAM" id="Phobius"/>
    </source>
</evidence>
<keyword evidence="1" id="KW-0472">Membrane</keyword>
<name>A0A317QFK9_9GAMM</name>
<keyword evidence="3" id="KW-1185">Reference proteome</keyword>
<dbReference type="Proteomes" id="UP000246964">
    <property type="component" value="Unassembled WGS sequence"/>
</dbReference>
<protein>
    <submittedName>
        <fullName evidence="2">Inner membrane protein</fullName>
    </submittedName>
</protein>
<feature type="transmembrane region" description="Helical" evidence="1">
    <location>
        <begin position="131"/>
        <end position="154"/>
    </location>
</feature>
<dbReference type="InterPro" id="IPR019629">
    <property type="entry name" value="Uncharacterised_HI1736/YgjV"/>
</dbReference>
<dbReference type="Pfam" id="PF10688">
    <property type="entry name" value="Imp-YgjV"/>
    <property type="match status" value="1"/>
</dbReference>
<evidence type="ECO:0000313" key="2">
    <source>
        <dbReference type="EMBL" id="PWW15066.1"/>
    </source>
</evidence>
<evidence type="ECO:0000313" key="3">
    <source>
        <dbReference type="Proteomes" id="UP000246964"/>
    </source>
</evidence>
<feature type="transmembrane region" description="Helical" evidence="1">
    <location>
        <begin position="7"/>
        <end position="24"/>
    </location>
</feature>
<proteinExistence type="predicted"/>
<feature type="transmembrane region" description="Helical" evidence="1">
    <location>
        <begin position="76"/>
        <end position="93"/>
    </location>
</feature>
<feature type="transmembrane region" description="Helical" evidence="1">
    <location>
        <begin position="99"/>
        <end position="119"/>
    </location>
</feature>
<dbReference type="AlphaFoldDB" id="A0A317QFK9"/>
<comment type="caution">
    <text evidence="2">The sequence shown here is derived from an EMBL/GenBank/DDBJ whole genome shotgun (WGS) entry which is preliminary data.</text>
</comment>
<dbReference type="STRING" id="519453.SAMN04488070_0454"/>
<dbReference type="EMBL" id="QGTT01000002">
    <property type="protein sequence ID" value="PWW15066.1"/>
    <property type="molecule type" value="Genomic_DNA"/>
</dbReference>
<keyword evidence="1" id="KW-1133">Transmembrane helix</keyword>
<organism evidence="2 3">
    <name type="scientific">Pseudidiomarina maritima</name>
    <dbReference type="NCBI Taxonomy" id="519453"/>
    <lineage>
        <taxon>Bacteria</taxon>
        <taxon>Pseudomonadati</taxon>
        <taxon>Pseudomonadota</taxon>
        <taxon>Gammaproteobacteria</taxon>
        <taxon>Alteromonadales</taxon>
        <taxon>Idiomarinaceae</taxon>
        <taxon>Pseudidiomarina</taxon>
    </lineage>
</organism>
<dbReference type="RefSeq" id="WP_257119968.1">
    <property type="nucleotide sequence ID" value="NZ_QGTT01000002.1"/>
</dbReference>
<reference evidence="2 3" key="1">
    <citation type="submission" date="2018-05" db="EMBL/GenBank/DDBJ databases">
        <title>Freshwater and sediment microbial communities from various areas in North America, analyzing microbe dynamics in response to fracking.</title>
        <authorList>
            <person name="Lamendella R."/>
        </authorList>
    </citation>
    <scope>NUCLEOTIDE SEQUENCE [LARGE SCALE GENOMIC DNA]</scope>
    <source>
        <strain evidence="2 3">125B1</strain>
    </source>
</reference>
<keyword evidence="1" id="KW-0812">Transmembrane</keyword>
<sequence>MGLSIEGIAEVFGVIALVANFIAYRQGTANRYRIVSAIALGSLSIHFAMLGAVAGAIVTGIAVLRNLIALRWRGKLVLWGFISINLGFFFWELTGDTPLLPLLMAYTSSIIFTAGAIVLNDPVLIRRWFLLAEILGLAYAILVGSVSGTVFNIVNLTSIILKMLQDKLAARATNKGNDLSEK</sequence>
<accession>A0A317QFK9</accession>